<evidence type="ECO:0000313" key="1">
    <source>
        <dbReference type="EMBL" id="GAH53697.1"/>
    </source>
</evidence>
<name>X1G8Z0_9ZZZZ</name>
<feature type="non-terminal residue" evidence="1">
    <location>
        <position position="1"/>
    </location>
</feature>
<sequence length="86" mass="9688">EAGCYLAPGEGNPMPHRPLTDIIDDELVVTESMIDLLKGGRVDNFLEISSEGSLRGQWPQFVEQLIERASVMRRHRDDEIVPIQEA</sequence>
<reference evidence="1" key="1">
    <citation type="journal article" date="2014" name="Front. Microbiol.">
        <title>High frequency of phylogenetically diverse reductive dehalogenase-homologous genes in deep subseafloor sedimentary metagenomes.</title>
        <authorList>
            <person name="Kawai M."/>
            <person name="Futagami T."/>
            <person name="Toyoda A."/>
            <person name="Takaki Y."/>
            <person name="Nishi S."/>
            <person name="Hori S."/>
            <person name="Arai W."/>
            <person name="Tsubouchi T."/>
            <person name="Morono Y."/>
            <person name="Uchiyama I."/>
            <person name="Ito T."/>
            <person name="Fujiyama A."/>
            <person name="Inagaki F."/>
            <person name="Takami H."/>
        </authorList>
    </citation>
    <scope>NUCLEOTIDE SEQUENCE</scope>
    <source>
        <strain evidence="1">Expedition CK06-06</strain>
    </source>
</reference>
<accession>X1G8Z0</accession>
<proteinExistence type="predicted"/>
<protein>
    <submittedName>
        <fullName evidence="1">Uncharacterized protein</fullName>
    </submittedName>
</protein>
<comment type="caution">
    <text evidence="1">The sequence shown here is derived from an EMBL/GenBank/DDBJ whole genome shotgun (WGS) entry which is preliminary data.</text>
</comment>
<dbReference type="AlphaFoldDB" id="X1G8Z0"/>
<organism evidence="1">
    <name type="scientific">marine sediment metagenome</name>
    <dbReference type="NCBI Taxonomy" id="412755"/>
    <lineage>
        <taxon>unclassified sequences</taxon>
        <taxon>metagenomes</taxon>
        <taxon>ecological metagenomes</taxon>
    </lineage>
</organism>
<dbReference type="EMBL" id="BARU01018202">
    <property type="protein sequence ID" value="GAH53697.1"/>
    <property type="molecule type" value="Genomic_DNA"/>
</dbReference>
<gene>
    <name evidence="1" type="ORF">S03H2_30107</name>
</gene>